<protein>
    <submittedName>
        <fullName evidence="2">Uncharacterized protein</fullName>
    </submittedName>
</protein>
<keyword evidence="1" id="KW-0472">Membrane</keyword>
<proteinExistence type="predicted"/>
<evidence type="ECO:0000313" key="3">
    <source>
        <dbReference type="Proteomes" id="UP000694308"/>
    </source>
</evidence>
<name>A0A949THK0_9CLOT</name>
<reference evidence="2" key="1">
    <citation type="submission" date="2020-12" db="EMBL/GenBank/DDBJ databases">
        <title>Clostridium thailandense sp. nov., a novel acetogenic bacterium isolated from peat land soil in Thailand.</title>
        <authorList>
            <person name="Chaikitkaew S."/>
            <person name="Birkeland N.K."/>
        </authorList>
    </citation>
    <scope>NUCLEOTIDE SEQUENCE</scope>
    <source>
        <strain evidence="2">PL3</strain>
    </source>
</reference>
<sequence length="63" mass="7220">MRILELFDKYFLILMIIQGLILIIDSKGFSSWNMKDTSRKSKSMGIGIIIIAVVLYLVTMYSS</sequence>
<dbReference type="InterPro" id="IPR049971">
    <property type="entry name" value="CLC_0170-like"/>
</dbReference>
<comment type="caution">
    <text evidence="2">The sequence shown here is derived from an EMBL/GenBank/DDBJ whole genome shotgun (WGS) entry which is preliminary data.</text>
</comment>
<feature type="transmembrane region" description="Helical" evidence="1">
    <location>
        <begin position="44"/>
        <end position="62"/>
    </location>
</feature>
<dbReference type="AlphaFoldDB" id="A0A949THK0"/>
<evidence type="ECO:0000256" key="1">
    <source>
        <dbReference type="SAM" id="Phobius"/>
    </source>
</evidence>
<dbReference type="NCBIfam" id="NF042414">
    <property type="entry name" value="CLC_0170_fam"/>
    <property type="match status" value="1"/>
</dbReference>
<feature type="transmembrane region" description="Helical" evidence="1">
    <location>
        <begin position="6"/>
        <end position="24"/>
    </location>
</feature>
<organism evidence="2 3">
    <name type="scientific">Clostridium thailandense</name>
    <dbReference type="NCBI Taxonomy" id="2794346"/>
    <lineage>
        <taxon>Bacteria</taxon>
        <taxon>Bacillati</taxon>
        <taxon>Bacillota</taxon>
        <taxon>Clostridia</taxon>
        <taxon>Eubacteriales</taxon>
        <taxon>Clostridiaceae</taxon>
        <taxon>Clostridium</taxon>
    </lineage>
</organism>
<keyword evidence="1" id="KW-1133">Transmembrane helix</keyword>
<accession>A0A949THK0</accession>
<dbReference type="Proteomes" id="UP000694308">
    <property type="component" value="Unassembled WGS sequence"/>
</dbReference>
<gene>
    <name evidence="2" type="ORF">I6U48_05500</name>
</gene>
<keyword evidence="3" id="KW-1185">Reference proteome</keyword>
<evidence type="ECO:0000313" key="2">
    <source>
        <dbReference type="EMBL" id="MBV7272370.1"/>
    </source>
</evidence>
<dbReference type="EMBL" id="JAEEGC010000023">
    <property type="protein sequence ID" value="MBV7272370.1"/>
    <property type="molecule type" value="Genomic_DNA"/>
</dbReference>
<keyword evidence="1" id="KW-0812">Transmembrane</keyword>
<dbReference type="RefSeq" id="WP_218319403.1">
    <property type="nucleotide sequence ID" value="NZ_JAEEGC010000023.1"/>
</dbReference>